<evidence type="ECO:0000313" key="3">
    <source>
        <dbReference type="Proteomes" id="UP000595140"/>
    </source>
</evidence>
<feature type="domain" description="Amine oxidase" evidence="1">
    <location>
        <begin position="27"/>
        <end position="151"/>
    </location>
</feature>
<dbReference type="GO" id="GO:0009534">
    <property type="term" value="C:chloroplast thylakoid"/>
    <property type="evidence" value="ECO:0007669"/>
    <property type="project" value="TreeGrafter"/>
</dbReference>
<evidence type="ECO:0000259" key="1">
    <source>
        <dbReference type="Pfam" id="PF01593"/>
    </source>
</evidence>
<organism evidence="2 3">
    <name type="scientific">Cuscuta campestris</name>
    <dbReference type="NCBI Taxonomy" id="132261"/>
    <lineage>
        <taxon>Eukaryota</taxon>
        <taxon>Viridiplantae</taxon>
        <taxon>Streptophyta</taxon>
        <taxon>Embryophyta</taxon>
        <taxon>Tracheophyta</taxon>
        <taxon>Spermatophyta</taxon>
        <taxon>Magnoliopsida</taxon>
        <taxon>eudicotyledons</taxon>
        <taxon>Gunneridae</taxon>
        <taxon>Pentapetalae</taxon>
        <taxon>asterids</taxon>
        <taxon>lamiids</taxon>
        <taxon>Solanales</taxon>
        <taxon>Convolvulaceae</taxon>
        <taxon>Cuscuteae</taxon>
        <taxon>Cuscuta</taxon>
        <taxon>Cuscuta subgen. Grammica</taxon>
        <taxon>Cuscuta sect. Cleistogrammica</taxon>
    </lineage>
</organism>
<dbReference type="InterPro" id="IPR002937">
    <property type="entry name" value="Amino_oxidase"/>
</dbReference>
<dbReference type="InterPro" id="IPR050464">
    <property type="entry name" value="Zeta_carotene_desat/Oxidored"/>
</dbReference>
<dbReference type="SUPFAM" id="SSF51905">
    <property type="entry name" value="FAD/NAD(P)-binding domain"/>
    <property type="match status" value="1"/>
</dbReference>
<keyword evidence="3" id="KW-1185">Reference proteome</keyword>
<dbReference type="Pfam" id="PF01593">
    <property type="entry name" value="Amino_oxidase"/>
    <property type="match status" value="1"/>
</dbReference>
<proteinExistence type="predicted"/>
<dbReference type="PANTHER" id="PTHR42923">
    <property type="entry name" value="PROTOPORPHYRINOGEN OXIDASE"/>
    <property type="match status" value="1"/>
</dbReference>
<sequence length="156" mass="16997">MASAPLQDEQNLLQGSPKRVAVVGAGVSGLAAAFKLKNSGLNVTVFETDGRAGGKLRSVCQDGLIWDEGANTMTESEPDVQSLLDALGLREKQQFPISQNKRYIVRNGTPALLPLNPIQMISSNFLSVGSKLQILMEPFLWMNKKLPKESDTNERL</sequence>
<evidence type="ECO:0000313" key="2">
    <source>
        <dbReference type="EMBL" id="VFQ80035.1"/>
    </source>
</evidence>
<dbReference type="OrthoDB" id="419752at2759"/>
<dbReference type="GO" id="GO:0016491">
    <property type="term" value="F:oxidoreductase activity"/>
    <property type="evidence" value="ECO:0007669"/>
    <property type="project" value="InterPro"/>
</dbReference>
<gene>
    <name evidence="2" type="ORF">CCAM_LOCUS21811</name>
</gene>
<dbReference type="Proteomes" id="UP000595140">
    <property type="component" value="Unassembled WGS sequence"/>
</dbReference>
<dbReference type="EMBL" id="OOIL02002044">
    <property type="protein sequence ID" value="VFQ80035.1"/>
    <property type="molecule type" value="Genomic_DNA"/>
</dbReference>
<accession>A0A484LUH5</accession>
<protein>
    <recommendedName>
        <fullName evidence="1">Amine oxidase domain-containing protein</fullName>
    </recommendedName>
</protein>
<dbReference type="Gene3D" id="1.10.3110.10">
    <property type="entry name" value="protoporphyrinogen ix oxidase, domain 3"/>
    <property type="match status" value="1"/>
</dbReference>
<dbReference type="Gene3D" id="3.90.660.20">
    <property type="entry name" value="Protoporphyrinogen oxidase, mitochondrial, domain 2"/>
    <property type="match status" value="1"/>
</dbReference>
<dbReference type="Gene3D" id="3.50.50.60">
    <property type="entry name" value="FAD/NAD(P)-binding domain"/>
    <property type="match status" value="1"/>
</dbReference>
<name>A0A484LUH5_9ASTE</name>
<dbReference type="InterPro" id="IPR036188">
    <property type="entry name" value="FAD/NAD-bd_sf"/>
</dbReference>
<dbReference type="PRINTS" id="PR00419">
    <property type="entry name" value="ADXRDTASE"/>
</dbReference>
<dbReference type="AlphaFoldDB" id="A0A484LUH5"/>
<reference evidence="2 3" key="1">
    <citation type="submission" date="2018-04" db="EMBL/GenBank/DDBJ databases">
        <authorList>
            <person name="Vogel A."/>
        </authorList>
    </citation>
    <scope>NUCLEOTIDE SEQUENCE [LARGE SCALE GENOMIC DNA]</scope>
</reference>
<dbReference type="PANTHER" id="PTHR42923:SF44">
    <property type="entry name" value="PROTOPORPHYRINOGEN OXIDASE 2, CHLOROPLASTIC_MITOCHONDRIAL"/>
    <property type="match status" value="1"/>
</dbReference>